<dbReference type="EMBL" id="SOEG01000029">
    <property type="protein sequence ID" value="TDX48372.1"/>
    <property type="molecule type" value="Genomic_DNA"/>
</dbReference>
<dbReference type="Pfam" id="PF12675">
    <property type="entry name" value="DUF3795"/>
    <property type="match status" value="1"/>
</dbReference>
<protein>
    <submittedName>
        <fullName evidence="1">Uncharacterized protein DUF3795</fullName>
    </submittedName>
</protein>
<reference evidence="1 2" key="1">
    <citation type="submission" date="2019-03" db="EMBL/GenBank/DDBJ databases">
        <title>Subsurface microbial communities from deep shales in Ohio and West Virginia, USA.</title>
        <authorList>
            <person name="Wrighton K."/>
        </authorList>
    </citation>
    <scope>NUCLEOTIDE SEQUENCE [LARGE SCALE GENOMIC DNA]</scope>
    <source>
        <strain evidence="1 2">MSL 6dP</strain>
    </source>
</reference>
<comment type="caution">
    <text evidence="1">The sequence shown here is derived from an EMBL/GenBank/DDBJ whole genome shotgun (WGS) entry which is preliminary data.</text>
</comment>
<proteinExistence type="predicted"/>
<name>A0A4R8GRC8_9FIRM</name>
<dbReference type="InterPro" id="IPR024227">
    <property type="entry name" value="DUF3795"/>
</dbReference>
<evidence type="ECO:0000313" key="2">
    <source>
        <dbReference type="Proteomes" id="UP000295832"/>
    </source>
</evidence>
<dbReference type="Proteomes" id="UP000295832">
    <property type="component" value="Unassembled WGS sequence"/>
</dbReference>
<evidence type="ECO:0000313" key="1">
    <source>
        <dbReference type="EMBL" id="TDX48372.1"/>
    </source>
</evidence>
<keyword evidence="2" id="KW-1185">Reference proteome</keyword>
<gene>
    <name evidence="1" type="ORF">C7959_12933</name>
</gene>
<dbReference type="AlphaFoldDB" id="A0A4R8GRC8"/>
<dbReference type="STRING" id="926561.GCA_000379025_02389"/>
<organism evidence="1 2">
    <name type="scientific">Orenia marismortui</name>
    <dbReference type="NCBI Taxonomy" id="46469"/>
    <lineage>
        <taxon>Bacteria</taxon>
        <taxon>Bacillati</taxon>
        <taxon>Bacillota</taxon>
        <taxon>Clostridia</taxon>
        <taxon>Halanaerobiales</taxon>
        <taxon>Halobacteroidaceae</taxon>
        <taxon>Orenia</taxon>
    </lineage>
</organism>
<sequence length="128" mass="15014">MKKMISYCGYRCDLCSAYRKNINSKADQRDASKGLSKYYGLNIPTEEIYCYGCLNQNKDLRIIDKSCSIRSCVLEQGLDNCLVCDDVCKKLEERFINYQKVKDSLSDTSKDDYQKFIKPYEMKKRYSK</sequence>
<accession>A0A4R8GRC8</accession>